<keyword evidence="2" id="KW-0808">Transferase</keyword>
<evidence type="ECO:0000259" key="4">
    <source>
        <dbReference type="Pfam" id="PF13649"/>
    </source>
</evidence>
<dbReference type="InterPro" id="IPR041698">
    <property type="entry name" value="Methyltransf_25"/>
</dbReference>
<feature type="domain" description="Methyltransferase" evidence="4">
    <location>
        <begin position="35"/>
        <end position="131"/>
    </location>
</feature>
<keyword evidence="6" id="KW-1185">Reference proteome</keyword>
<gene>
    <name evidence="5" type="ORF">Rhe02_21780</name>
</gene>
<comment type="caution">
    <text evidence="5">The sequence shown here is derived from an EMBL/GenBank/DDBJ whole genome shotgun (WGS) entry which is preliminary data.</text>
</comment>
<evidence type="ECO:0000313" key="6">
    <source>
        <dbReference type="Proteomes" id="UP000612899"/>
    </source>
</evidence>
<dbReference type="GO" id="GO:0032259">
    <property type="term" value="P:methylation"/>
    <property type="evidence" value="ECO:0007669"/>
    <property type="project" value="UniProtKB-KW"/>
</dbReference>
<dbReference type="InterPro" id="IPR029063">
    <property type="entry name" value="SAM-dependent_MTases_sf"/>
</dbReference>
<name>A0A8J3Q5G1_9ACTN</name>
<accession>A0A8J3Q5G1</accession>
<dbReference type="GO" id="GO:0008168">
    <property type="term" value="F:methyltransferase activity"/>
    <property type="evidence" value="ECO:0007669"/>
    <property type="project" value="UniProtKB-KW"/>
</dbReference>
<evidence type="ECO:0000256" key="3">
    <source>
        <dbReference type="ARBA" id="ARBA00022691"/>
    </source>
</evidence>
<protein>
    <submittedName>
        <fullName evidence="5">Methyltransferase</fullName>
    </submittedName>
</protein>
<dbReference type="CDD" id="cd02440">
    <property type="entry name" value="AdoMet_MTases"/>
    <property type="match status" value="1"/>
</dbReference>
<dbReference type="Pfam" id="PF13649">
    <property type="entry name" value="Methyltransf_25"/>
    <property type="match status" value="1"/>
</dbReference>
<dbReference type="Gene3D" id="3.40.50.150">
    <property type="entry name" value="Vaccinia Virus protein VP39"/>
    <property type="match status" value="1"/>
</dbReference>
<dbReference type="PANTHER" id="PTHR43464">
    <property type="entry name" value="METHYLTRANSFERASE"/>
    <property type="match status" value="1"/>
</dbReference>
<dbReference type="Proteomes" id="UP000612899">
    <property type="component" value="Unassembled WGS sequence"/>
</dbReference>
<organism evidence="5 6">
    <name type="scientific">Rhizocola hellebori</name>
    <dbReference type="NCBI Taxonomy" id="1392758"/>
    <lineage>
        <taxon>Bacteria</taxon>
        <taxon>Bacillati</taxon>
        <taxon>Actinomycetota</taxon>
        <taxon>Actinomycetes</taxon>
        <taxon>Micromonosporales</taxon>
        <taxon>Micromonosporaceae</taxon>
        <taxon>Rhizocola</taxon>
    </lineage>
</organism>
<reference evidence="5" key="1">
    <citation type="submission" date="2021-01" db="EMBL/GenBank/DDBJ databases">
        <title>Whole genome shotgun sequence of Rhizocola hellebori NBRC 109834.</title>
        <authorList>
            <person name="Komaki H."/>
            <person name="Tamura T."/>
        </authorList>
    </citation>
    <scope>NUCLEOTIDE SEQUENCE</scope>
    <source>
        <strain evidence="5">NBRC 109834</strain>
    </source>
</reference>
<evidence type="ECO:0000313" key="5">
    <source>
        <dbReference type="EMBL" id="GIH04111.1"/>
    </source>
</evidence>
<evidence type="ECO:0000256" key="2">
    <source>
        <dbReference type="ARBA" id="ARBA00022679"/>
    </source>
</evidence>
<keyword evidence="3" id="KW-0949">S-adenosyl-L-methionine</keyword>
<dbReference type="PANTHER" id="PTHR43464:SF19">
    <property type="entry name" value="UBIQUINONE BIOSYNTHESIS O-METHYLTRANSFERASE, MITOCHONDRIAL"/>
    <property type="match status" value="1"/>
</dbReference>
<evidence type="ECO:0000256" key="1">
    <source>
        <dbReference type="ARBA" id="ARBA00022603"/>
    </source>
</evidence>
<proteinExistence type="predicted"/>
<keyword evidence="1 5" id="KW-0489">Methyltransferase</keyword>
<dbReference type="AlphaFoldDB" id="A0A8J3Q5G1"/>
<sequence length="248" mass="27222">MAAWRQWQDAPWGRLRYTLAEHNLRRHLDGRPLKVLDVAGGNGVEAARMAAAGHDVTVVDYSTEMLASARALAVSTGVAHRVTCIESDAAKLSDVVEEGAYDLVLCHNLLQFVPDIESILVTVLQPLKPGGLLSVLAANAHSEPIRMAVRDLDLTAALEALDATRHYTKTFGTPVYPRTAEEVTAVLRGLGCGLLGHYGIRSICDYIPDDQRKYDATFFAELERLEIALSDRMPYVSTARLFHLIASR</sequence>
<dbReference type="SUPFAM" id="SSF53335">
    <property type="entry name" value="S-adenosyl-L-methionine-dependent methyltransferases"/>
    <property type="match status" value="1"/>
</dbReference>
<dbReference type="EMBL" id="BONY01000011">
    <property type="protein sequence ID" value="GIH04111.1"/>
    <property type="molecule type" value="Genomic_DNA"/>
</dbReference>